<comment type="caution">
    <text evidence="1">The sequence shown here is derived from an EMBL/GenBank/DDBJ whole genome shotgun (WGS) entry which is preliminary data.</text>
</comment>
<protein>
    <submittedName>
        <fullName evidence="1">DUF1295-domain-containing protein</fullName>
    </submittedName>
</protein>
<organism evidence="1 2">
    <name type="scientific">Thelephora ganbajun</name>
    <name type="common">Ganba fungus</name>
    <dbReference type="NCBI Taxonomy" id="370292"/>
    <lineage>
        <taxon>Eukaryota</taxon>
        <taxon>Fungi</taxon>
        <taxon>Dikarya</taxon>
        <taxon>Basidiomycota</taxon>
        <taxon>Agaricomycotina</taxon>
        <taxon>Agaricomycetes</taxon>
        <taxon>Thelephorales</taxon>
        <taxon>Thelephoraceae</taxon>
        <taxon>Thelephora</taxon>
    </lineage>
</organism>
<gene>
    <name evidence="1" type="ORF">BDM02DRAFT_2802303</name>
</gene>
<evidence type="ECO:0000313" key="1">
    <source>
        <dbReference type="EMBL" id="KAF9647165.1"/>
    </source>
</evidence>
<evidence type="ECO:0000313" key="2">
    <source>
        <dbReference type="Proteomes" id="UP000886501"/>
    </source>
</evidence>
<dbReference type="EMBL" id="MU118040">
    <property type="protein sequence ID" value="KAF9647165.1"/>
    <property type="molecule type" value="Genomic_DNA"/>
</dbReference>
<name>A0ACB6ZBN3_THEGA</name>
<dbReference type="Proteomes" id="UP000886501">
    <property type="component" value="Unassembled WGS sequence"/>
</dbReference>
<reference evidence="1" key="1">
    <citation type="submission" date="2019-10" db="EMBL/GenBank/DDBJ databases">
        <authorList>
            <consortium name="DOE Joint Genome Institute"/>
            <person name="Kuo A."/>
            <person name="Miyauchi S."/>
            <person name="Kiss E."/>
            <person name="Drula E."/>
            <person name="Kohler A."/>
            <person name="Sanchez-Garcia M."/>
            <person name="Andreopoulos B."/>
            <person name="Barry K.W."/>
            <person name="Bonito G."/>
            <person name="Buee M."/>
            <person name="Carver A."/>
            <person name="Chen C."/>
            <person name="Cichocki N."/>
            <person name="Clum A."/>
            <person name="Culley D."/>
            <person name="Crous P.W."/>
            <person name="Fauchery L."/>
            <person name="Girlanda M."/>
            <person name="Hayes R."/>
            <person name="Keri Z."/>
            <person name="Labutti K."/>
            <person name="Lipzen A."/>
            <person name="Lombard V."/>
            <person name="Magnuson J."/>
            <person name="Maillard F."/>
            <person name="Morin E."/>
            <person name="Murat C."/>
            <person name="Nolan M."/>
            <person name="Ohm R."/>
            <person name="Pangilinan J."/>
            <person name="Pereira M."/>
            <person name="Perotto S."/>
            <person name="Peter M."/>
            <person name="Riley R."/>
            <person name="Sitrit Y."/>
            <person name="Stielow B."/>
            <person name="Szollosi G."/>
            <person name="Zifcakova L."/>
            <person name="Stursova M."/>
            <person name="Spatafora J.W."/>
            <person name="Tedersoo L."/>
            <person name="Vaario L.-M."/>
            <person name="Yamada A."/>
            <person name="Yan M."/>
            <person name="Wang P."/>
            <person name="Xu J."/>
            <person name="Bruns T."/>
            <person name="Baldrian P."/>
            <person name="Vilgalys R."/>
            <person name="Henrissat B."/>
            <person name="Grigoriev I.V."/>
            <person name="Hibbett D."/>
            <person name="Nagy L.G."/>
            <person name="Martin F.M."/>
        </authorList>
    </citation>
    <scope>NUCLEOTIDE SEQUENCE</scope>
    <source>
        <strain evidence="1">P2</strain>
    </source>
</reference>
<proteinExistence type="predicted"/>
<accession>A0ACB6ZBN3</accession>
<sequence length="355" mass="41138">MTKIPPRMLELLSELPPVLHWPVNFMAGVTAVCYVASEITGNVSQVDRLWALLPLIYTTYFVLLPLWSTSSFFGIFPYLPESAPAELSADYSPRALLMFILTFVWSVRLNYNTYRRGFFNFHEEDYRWPILRKNVPKWFFHLLNLTFIAITQNLILFAVALPVYEAVKQPHTPLETSDYVLFVIGLVTNVIEFTADNQHQSFHKYKATGEIDKNEWIGVNIQWTPEDAKRGFITKGFWAWSRHPNFACEQPCWVIINLFPMFASSYTKFERNSFDVTTLWDIVPALVYCAVFQGSTPMTEAITSGKYPGYKAYQQRVSMFVPWLTPIWGFILQLRGKKEEIDRIVYGAGKTVKQE</sequence>
<reference evidence="1" key="2">
    <citation type="journal article" date="2020" name="Nat. Commun.">
        <title>Large-scale genome sequencing of mycorrhizal fungi provides insights into the early evolution of symbiotic traits.</title>
        <authorList>
            <person name="Miyauchi S."/>
            <person name="Kiss E."/>
            <person name="Kuo A."/>
            <person name="Drula E."/>
            <person name="Kohler A."/>
            <person name="Sanchez-Garcia M."/>
            <person name="Morin E."/>
            <person name="Andreopoulos B."/>
            <person name="Barry K.W."/>
            <person name="Bonito G."/>
            <person name="Buee M."/>
            <person name="Carver A."/>
            <person name="Chen C."/>
            <person name="Cichocki N."/>
            <person name="Clum A."/>
            <person name="Culley D."/>
            <person name="Crous P.W."/>
            <person name="Fauchery L."/>
            <person name="Girlanda M."/>
            <person name="Hayes R.D."/>
            <person name="Keri Z."/>
            <person name="LaButti K."/>
            <person name="Lipzen A."/>
            <person name="Lombard V."/>
            <person name="Magnuson J."/>
            <person name="Maillard F."/>
            <person name="Murat C."/>
            <person name="Nolan M."/>
            <person name="Ohm R.A."/>
            <person name="Pangilinan J."/>
            <person name="Pereira M.F."/>
            <person name="Perotto S."/>
            <person name="Peter M."/>
            <person name="Pfister S."/>
            <person name="Riley R."/>
            <person name="Sitrit Y."/>
            <person name="Stielow J.B."/>
            <person name="Szollosi G."/>
            <person name="Zifcakova L."/>
            <person name="Stursova M."/>
            <person name="Spatafora J.W."/>
            <person name="Tedersoo L."/>
            <person name="Vaario L.M."/>
            <person name="Yamada A."/>
            <person name="Yan M."/>
            <person name="Wang P."/>
            <person name="Xu J."/>
            <person name="Bruns T."/>
            <person name="Baldrian P."/>
            <person name="Vilgalys R."/>
            <person name="Dunand C."/>
            <person name="Henrissat B."/>
            <person name="Grigoriev I.V."/>
            <person name="Hibbett D."/>
            <person name="Nagy L.G."/>
            <person name="Martin F.M."/>
        </authorList>
    </citation>
    <scope>NUCLEOTIDE SEQUENCE</scope>
    <source>
        <strain evidence="1">P2</strain>
    </source>
</reference>
<keyword evidence="2" id="KW-1185">Reference proteome</keyword>